<evidence type="ECO:0000313" key="8">
    <source>
        <dbReference type="Proteomes" id="UP001162031"/>
    </source>
</evidence>
<reference evidence="7" key="1">
    <citation type="submission" date="2022-12" db="EMBL/GenBank/DDBJ databases">
        <authorList>
            <person name="Webb A."/>
        </authorList>
    </citation>
    <scope>NUCLEOTIDE SEQUENCE</scope>
    <source>
        <strain evidence="7">Hp1</strain>
    </source>
</reference>
<name>A0AAV0T765_HYABA</name>
<dbReference type="Pfam" id="PF05630">
    <property type="entry name" value="NPP1"/>
    <property type="match status" value="1"/>
</dbReference>
<feature type="region of interest" description="Disordered" evidence="5">
    <location>
        <begin position="35"/>
        <end position="57"/>
    </location>
</feature>
<keyword evidence="6" id="KW-0732">Signal</keyword>
<comment type="caution">
    <text evidence="7">The sequence shown here is derived from an EMBL/GenBank/DDBJ whole genome shotgun (WGS) entry which is preliminary data.</text>
</comment>
<protein>
    <recommendedName>
        <fullName evidence="9">Nep1-like protein</fullName>
    </recommendedName>
</protein>
<sequence length="266" mass="29832">MKSGAFLYAVLLAAAAVQTHGSQFSLKASLDLDGKSSDEEPFTSPEIPHDHVRPIPQLKPKTKDQEVAIRFKPQINFVNGCHSYPAVNEEGEHGGGLKPTGAFDGDCEEPTYGSQIYGRATVHKGKLCIIYALYFPKEMSIFESSHRHEFEHVAVWTDDPEREEEPAVLAVSVWTGKQYVEMAPPGPEFMDGDSVQLRYMSRDSSSHKLSFTKKFGKSQPLIMWDQLKKETRSALETVDWGKSQMPLKDSEFMKNVEGSWPFDTAK</sequence>
<comment type="similarity">
    <text evidence="2">Belongs to the Necrosis inducing protein (NPP1) family.</text>
</comment>
<dbReference type="Proteomes" id="UP001162031">
    <property type="component" value="Unassembled WGS sequence"/>
</dbReference>
<dbReference type="PIRSF" id="PIRSF029958">
    <property type="entry name" value="Necrosis-inducing_protein"/>
    <property type="match status" value="1"/>
</dbReference>
<dbReference type="EMBL" id="CANTFL010000151">
    <property type="protein sequence ID" value="CAI5716239.1"/>
    <property type="molecule type" value="Genomic_DNA"/>
</dbReference>
<accession>A0AAV0T765</accession>
<dbReference type="InterPro" id="IPR008701">
    <property type="entry name" value="NPP1"/>
</dbReference>
<evidence type="ECO:0000313" key="7">
    <source>
        <dbReference type="EMBL" id="CAI5716239.1"/>
    </source>
</evidence>
<feature type="chain" id="PRO_5043336969" description="Nep1-like protein" evidence="6">
    <location>
        <begin position="22"/>
        <end position="266"/>
    </location>
</feature>
<keyword evidence="3" id="KW-0964">Secreted</keyword>
<gene>
    <name evidence="7" type="ORF">HBR001_LOCUS1589</name>
</gene>
<dbReference type="PANTHER" id="PTHR33657">
    <property type="entry name" value="DOMAIN PROTEIN, PUTATIVE (AFU_ORTHOLOGUE AFUA_5G00600)-RELATED"/>
    <property type="match status" value="1"/>
</dbReference>
<evidence type="ECO:0000256" key="6">
    <source>
        <dbReference type="SAM" id="SignalP"/>
    </source>
</evidence>
<evidence type="ECO:0000256" key="5">
    <source>
        <dbReference type="SAM" id="MobiDB-lite"/>
    </source>
</evidence>
<evidence type="ECO:0008006" key="9">
    <source>
        <dbReference type="Google" id="ProtNLM"/>
    </source>
</evidence>
<keyword evidence="4" id="KW-0843">Virulence</keyword>
<comment type="subcellular location">
    <subcellularLocation>
        <location evidence="1">Secreted</location>
    </subcellularLocation>
</comment>
<feature type="signal peptide" evidence="6">
    <location>
        <begin position="1"/>
        <end position="21"/>
    </location>
</feature>
<evidence type="ECO:0000256" key="4">
    <source>
        <dbReference type="ARBA" id="ARBA00023026"/>
    </source>
</evidence>
<organism evidence="7 8">
    <name type="scientific">Hyaloperonospora brassicae</name>
    <name type="common">Brassica downy mildew</name>
    <name type="synonym">Peronospora brassicae</name>
    <dbReference type="NCBI Taxonomy" id="162125"/>
    <lineage>
        <taxon>Eukaryota</taxon>
        <taxon>Sar</taxon>
        <taxon>Stramenopiles</taxon>
        <taxon>Oomycota</taxon>
        <taxon>Peronosporomycetes</taxon>
        <taxon>Peronosporales</taxon>
        <taxon>Peronosporaceae</taxon>
        <taxon>Hyaloperonospora</taxon>
    </lineage>
</organism>
<evidence type="ECO:0000256" key="2">
    <source>
        <dbReference type="ARBA" id="ARBA00009520"/>
    </source>
</evidence>
<evidence type="ECO:0000256" key="3">
    <source>
        <dbReference type="ARBA" id="ARBA00022525"/>
    </source>
</evidence>
<evidence type="ECO:0000256" key="1">
    <source>
        <dbReference type="ARBA" id="ARBA00004613"/>
    </source>
</evidence>
<dbReference type="AlphaFoldDB" id="A0AAV0T765"/>
<keyword evidence="8" id="KW-1185">Reference proteome</keyword>
<dbReference type="GO" id="GO:0005576">
    <property type="term" value="C:extracellular region"/>
    <property type="evidence" value="ECO:0007669"/>
    <property type="project" value="UniProtKB-SubCell"/>
</dbReference>
<dbReference type="PANTHER" id="PTHR33657:SF8">
    <property type="entry name" value="DOMAIN PROTEIN, PUTATIVE (AFU_ORTHOLOGUE AFUA_5G00600)-RELATED"/>
    <property type="match status" value="1"/>
</dbReference>
<proteinExistence type="inferred from homology"/>